<evidence type="ECO:0000256" key="1">
    <source>
        <dbReference type="ARBA" id="ARBA00004651"/>
    </source>
</evidence>
<evidence type="ECO:0000256" key="4">
    <source>
        <dbReference type="ARBA" id="ARBA00022692"/>
    </source>
</evidence>
<dbReference type="RefSeq" id="WP_301220702.1">
    <property type="nucleotide sequence ID" value="NZ_JAROCB010000006.1"/>
</dbReference>
<reference evidence="9" key="1">
    <citation type="submission" date="2023-03" db="EMBL/GenBank/DDBJ databases">
        <title>MT1 and MT2 Draft Genomes of Novel Species.</title>
        <authorList>
            <person name="Venkateswaran K."/>
        </authorList>
    </citation>
    <scope>NUCLEOTIDE SEQUENCE</scope>
    <source>
        <strain evidence="9">F6_8S_P_1A</strain>
    </source>
</reference>
<dbReference type="Gene3D" id="1.10.3720.10">
    <property type="entry name" value="MetI-like"/>
    <property type="match status" value="1"/>
</dbReference>
<dbReference type="EMBL" id="JAROCB010000006">
    <property type="protein sequence ID" value="MDN4599363.1"/>
    <property type="molecule type" value="Genomic_DNA"/>
</dbReference>
<evidence type="ECO:0000259" key="8">
    <source>
        <dbReference type="PROSITE" id="PS50928"/>
    </source>
</evidence>
<gene>
    <name evidence="9" type="ORF">P5G59_19600</name>
</gene>
<keyword evidence="6 7" id="KW-0472">Membrane</keyword>
<evidence type="ECO:0000313" key="10">
    <source>
        <dbReference type="Proteomes" id="UP001174210"/>
    </source>
</evidence>
<evidence type="ECO:0000256" key="7">
    <source>
        <dbReference type="RuleBase" id="RU363032"/>
    </source>
</evidence>
<keyword evidence="4 7" id="KW-0812">Transmembrane</keyword>
<dbReference type="PANTHER" id="PTHR43744">
    <property type="entry name" value="ABC TRANSPORTER PERMEASE PROTEIN MG189-RELATED-RELATED"/>
    <property type="match status" value="1"/>
</dbReference>
<sequence>MTDNSGVLLEVATAVDEPAHTPRRPARRRGSDEARKGMGWRMLIAVVVSAIVIFPLYWMCVVAFSPRGEVFEPGLHLWPSTFTLENFVNVLTEYPVFTWFGNSAVIGIFVTVFTVTVNLLAGYAFARLRFRGRNAVFILALATMMIPVQAIMVAQFKLVAGLGIFGTYWGVILPGAAAAFGIFLSRQFFIGIPDEIVEAARIDGAGHVRIFLQVVLPLCKPLIAVLVLLTLLGSWNDFGWPLIALKDNDLFTLPIGMLYLKNQTAPDYNSIMALALISVLPMVVLFLAFQRYFVQGFARTGIK</sequence>
<protein>
    <submittedName>
        <fullName evidence="9">Carbohydrate ABC transporter permease</fullName>
    </submittedName>
</protein>
<proteinExistence type="inferred from homology"/>
<keyword evidence="5 7" id="KW-1133">Transmembrane helix</keyword>
<keyword evidence="3" id="KW-1003">Cell membrane</keyword>
<feature type="transmembrane region" description="Helical" evidence="7">
    <location>
        <begin position="268"/>
        <end position="289"/>
    </location>
</feature>
<keyword evidence="2 7" id="KW-0813">Transport</keyword>
<organism evidence="9 10">
    <name type="scientific">Leifsonia virtsii</name>
    <dbReference type="NCBI Taxonomy" id="3035915"/>
    <lineage>
        <taxon>Bacteria</taxon>
        <taxon>Bacillati</taxon>
        <taxon>Actinomycetota</taxon>
        <taxon>Actinomycetes</taxon>
        <taxon>Micrococcales</taxon>
        <taxon>Microbacteriaceae</taxon>
        <taxon>Leifsonia</taxon>
    </lineage>
</organism>
<feature type="transmembrane region" description="Helical" evidence="7">
    <location>
        <begin position="135"/>
        <end position="156"/>
    </location>
</feature>
<comment type="caution">
    <text evidence="9">The sequence shown here is derived from an EMBL/GenBank/DDBJ whole genome shotgun (WGS) entry which is preliminary data.</text>
</comment>
<accession>A0ABT8J2Q8</accession>
<dbReference type="Proteomes" id="UP001174210">
    <property type="component" value="Unassembled WGS sequence"/>
</dbReference>
<dbReference type="InterPro" id="IPR035906">
    <property type="entry name" value="MetI-like_sf"/>
</dbReference>
<dbReference type="PANTHER" id="PTHR43744:SF12">
    <property type="entry name" value="ABC TRANSPORTER PERMEASE PROTEIN MG189-RELATED"/>
    <property type="match status" value="1"/>
</dbReference>
<name>A0ABT8J2Q8_9MICO</name>
<evidence type="ECO:0000256" key="6">
    <source>
        <dbReference type="ARBA" id="ARBA00023136"/>
    </source>
</evidence>
<keyword evidence="10" id="KW-1185">Reference proteome</keyword>
<comment type="subcellular location">
    <subcellularLocation>
        <location evidence="1 7">Cell membrane</location>
        <topology evidence="1 7">Multi-pass membrane protein</topology>
    </subcellularLocation>
</comment>
<feature type="transmembrane region" description="Helical" evidence="7">
    <location>
        <begin position="38"/>
        <end position="58"/>
    </location>
</feature>
<evidence type="ECO:0000256" key="3">
    <source>
        <dbReference type="ARBA" id="ARBA00022475"/>
    </source>
</evidence>
<feature type="transmembrane region" description="Helical" evidence="7">
    <location>
        <begin position="210"/>
        <end position="232"/>
    </location>
</feature>
<evidence type="ECO:0000313" key="9">
    <source>
        <dbReference type="EMBL" id="MDN4599363.1"/>
    </source>
</evidence>
<comment type="similarity">
    <text evidence="7">Belongs to the binding-protein-dependent transport system permease family.</text>
</comment>
<feature type="domain" description="ABC transmembrane type-1" evidence="8">
    <location>
        <begin position="100"/>
        <end position="289"/>
    </location>
</feature>
<dbReference type="InterPro" id="IPR000515">
    <property type="entry name" value="MetI-like"/>
</dbReference>
<dbReference type="Pfam" id="PF00528">
    <property type="entry name" value="BPD_transp_1"/>
    <property type="match status" value="1"/>
</dbReference>
<evidence type="ECO:0000256" key="5">
    <source>
        <dbReference type="ARBA" id="ARBA00022989"/>
    </source>
</evidence>
<dbReference type="SUPFAM" id="SSF161098">
    <property type="entry name" value="MetI-like"/>
    <property type="match status" value="1"/>
</dbReference>
<dbReference type="CDD" id="cd06261">
    <property type="entry name" value="TM_PBP2"/>
    <property type="match status" value="1"/>
</dbReference>
<dbReference type="PROSITE" id="PS50928">
    <property type="entry name" value="ABC_TM1"/>
    <property type="match status" value="1"/>
</dbReference>
<feature type="transmembrane region" description="Helical" evidence="7">
    <location>
        <begin position="99"/>
        <end position="123"/>
    </location>
</feature>
<evidence type="ECO:0000256" key="2">
    <source>
        <dbReference type="ARBA" id="ARBA00022448"/>
    </source>
</evidence>
<feature type="transmembrane region" description="Helical" evidence="7">
    <location>
        <begin position="168"/>
        <end position="189"/>
    </location>
</feature>